<protein>
    <submittedName>
        <fullName evidence="3">Uncharacterized protein At2g13580</fullName>
    </submittedName>
</protein>
<dbReference type="PIR" id="G84508">
    <property type="entry name" value="G84508"/>
</dbReference>
<evidence type="ECO:0000256" key="2">
    <source>
        <dbReference type="SAM" id="Phobius"/>
    </source>
</evidence>
<keyword evidence="2" id="KW-1133">Transmembrane helix</keyword>
<reference evidence="3" key="2">
    <citation type="submission" date="2000-03" db="EMBL/GenBank/DDBJ databases">
        <authorList>
            <person name="Lin X."/>
            <person name="Kaul S."/>
            <person name="Shea T.P."/>
            <person name="Fujii C.Y."/>
            <person name="Shen M."/>
            <person name="VanAken S.E."/>
            <person name="Barnstead M.E."/>
            <person name="Mason T.M."/>
            <person name="Bowman C.L."/>
            <person name="Ronning C.M."/>
            <person name="Benito M.-I."/>
            <person name="Carrera A.J."/>
            <person name="Creasy T.H."/>
            <person name="Buell C.R."/>
            <person name="Town C.D."/>
            <person name="Nierman W.C."/>
            <person name="Fraser C.M."/>
            <person name="Venter J.C."/>
        </authorList>
    </citation>
    <scope>NUCLEOTIDE SEQUENCE</scope>
</reference>
<reference evidence="3" key="3">
    <citation type="submission" date="2002-02" db="EMBL/GenBank/DDBJ databases">
        <authorList>
            <person name="Town C.D."/>
            <person name="Kaul S."/>
        </authorList>
    </citation>
    <scope>NUCLEOTIDE SEQUENCE</scope>
</reference>
<evidence type="ECO:0000313" key="3">
    <source>
        <dbReference type="EMBL" id="AAD22681.1"/>
    </source>
</evidence>
<organism evidence="3">
    <name type="scientific">Arabidopsis thaliana</name>
    <name type="common">Mouse-ear cress</name>
    <dbReference type="NCBI Taxonomy" id="3702"/>
    <lineage>
        <taxon>Eukaryota</taxon>
        <taxon>Viridiplantae</taxon>
        <taxon>Streptophyta</taxon>
        <taxon>Embryophyta</taxon>
        <taxon>Tracheophyta</taxon>
        <taxon>Spermatophyta</taxon>
        <taxon>Magnoliopsida</taxon>
        <taxon>eudicotyledons</taxon>
        <taxon>Gunneridae</taxon>
        <taxon>Pentapetalae</taxon>
        <taxon>rosids</taxon>
        <taxon>malvids</taxon>
        <taxon>Brassicales</taxon>
        <taxon>Brassicaceae</taxon>
        <taxon>Camelineae</taxon>
        <taxon>Arabidopsis</taxon>
    </lineage>
</organism>
<name>Q9SIT8_ARATH</name>
<proteinExistence type="predicted"/>
<feature type="transmembrane region" description="Helical" evidence="2">
    <location>
        <begin position="113"/>
        <end position="134"/>
    </location>
</feature>
<keyword evidence="2" id="KW-0812">Transmembrane</keyword>
<dbReference type="AlphaFoldDB" id="Q9SIT8"/>
<sequence length="165" mass="18368">MKDKSKIPSTGNIEILLYSGNIPTIRSSSALPSQPARQLTRLKHLVSRSVSSSSSDRPSQAARQLTHPKYLASRPVSTYKLARLKQLVSSPVRSISPAVNAVIDGDDIIYRDYVDISIAIYLRFLLLMLIFLIFPEESRPLCGEESFHRILNPSPPSGPARLRQI</sequence>
<evidence type="ECO:0000256" key="1">
    <source>
        <dbReference type="SAM" id="MobiDB-lite"/>
    </source>
</evidence>
<dbReference type="EMBL" id="AC007063">
    <property type="protein sequence ID" value="AAD22681.1"/>
    <property type="molecule type" value="Genomic_DNA"/>
</dbReference>
<keyword evidence="2" id="KW-0472">Membrane</keyword>
<reference key="1">
    <citation type="journal article" date="1999" name="Nature">
        <title>Sequence and analysis of chromosome 2 of the plant Arabidopsis thaliana.</title>
        <authorList>
            <person name="Lin X."/>
            <person name="Kaul S."/>
            <person name="Rounsley S."/>
            <person name="Shea T.P."/>
            <person name="Benito M.I."/>
            <person name="Town C.D."/>
            <person name="Fujii C.Y."/>
            <person name="Mason T."/>
            <person name="Bowman C.L."/>
            <person name="Barnstead M."/>
            <person name="Feldblyum T.V."/>
            <person name="Buell C.R."/>
            <person name="Ketchum K.A."/>
            <person name="Lee J."/>
            <person name="Ronning C.M."/>
            <person name="Koo H.L."/>
            <person name="Moffat K.S."/>
            <person name="Cronin L.A."/>
            <person name="Shen M."/>
            <person name="Pai G."/>
            <person name="Van Aken S."/>
            <person name="Umayam L."/>
            <person name="Tallon L.J."/>
            <person name="Gill J.E."/>
            <person name="Adams M.D."/>
            <person name="Carrera A.J."/>
            <person name="Creasy T.H."/>
            <person name="Goodman H.M."/>
            <person name="Somerville C.R."/>
            <person name="Copenhaver G.P."/>
            <person name="Preuss D."/>
            <person name="Nierman W.C."/>
            <person name="White O."/>
            <person name="Eisen J.A."/>
            <person name="Salzberg S.L."/>
            <person name="Fraser C.M."/>
            <person name="Venter J.C."/>
        </authorList>
    </citation>
    <scope>NUCLEOTIDE SEQUENCE [LARGE SCALE GENOMIC DNA]</scope>
    <source>
        <strain>cv. Columbia</strain>
    </source>
</reference>
<feature type="compositionally biased region" description="Low complexity" evidence="1">
    <location>
        <begin position="48"/>
        <end position="59"/>
    </location>
</feature>
<gene>
    <name evidence="3" type="ordered locus">At2g13580</name>
</gene>
<accession>Q9SIT8</accession>
<feature type="region of interest" description="Disordered" evidence="1">
    <location>
        <begin position="48"/>
        <end position="67"/>
    </location>
</feature>